<feature type="domain" description="MATH" evidence="7">
    <location>
        <begin position="381"/>
        <end position="506"/>
    </location>
</feature>
<comment type="pathway">
    <text evidence="2">Protein modification; protein ubiquitination.</text>
</comment>
<gene>
    <name evidence="8" type="ORF">LAZ67_2004199</name>
</gene>
<dbReference type="SUPFAM" id="SSF49599">
    <property type="entry name" value="TRAF domain-like"/>
    <property type="match status" value="3"/>
</dbReference>
<sequence>MSLKNQLSDTSSNPIADISCYTVVKEYNCSHIWTIDNFSHYSNKSGIELMSSFYFESIGNVKLNLFVYPNGLEGRWGWVSAILKPDIPESLNQYFKKVVAISILNFEKKEKFIKNWNFDIKAIFNDFITREVIFDNAEDLLPEDKLTLYCKLTFYEASTISICPIEVPECSILEDFGSLLESGEFSDVILKAEDNREIHVHKNILSARSLVFAAMLKNEFKEKNENYVDLSHIKYEVLVEIIKYIYTGKSENLAQLVEQILPIADMYQLERLKLLCERELGTKVTIDTATEILIFAEQHSAKQLKEYTLNFIKANSANVLKSTGWKILTSYPQLFTEVFTVLTNQQLTFSQFSAMSEDQTQESVSNPTADIYFYTVNKVYSCSCIWTVEDFSTRPEKNGEYITSSSFTSENIKDLKWNLYIYPNGSKGNGSSVSAFLRTQNAKGLEDYFKKEVEISILNKNKRMTSKTISTLNDELWFKDMIKREFLFEKAADLLPDDKLTLYCQVTLHQTSTTNIVIPITNPFKICNCGLMKDFDCLLESKEFSDVILRAENNQEIHAHKNILSARSSVFAAMFKNEMKEKKENCVDLCHIKYEILEQVIYYIYTDSCPKLSEMADKILPLADMYDLENLKIQCEKELITKLTRSVLTMSEDQTQESESNPTADTYFYTIDKVYSCSCMWIIENFSTRPEKNEEYIKSNSFSSGNIKDLKWNLYIYLNGNKSNGGSVSAFLRTQNAKGLEDYFKKQVEISILNKNKRMTSKKISTLNDELWFNDIIKREFLFEKAADLLPDDKLTLYCQVTLHQTSTTNIVIPITNPIKVCNCGLMKDFGCLLESKEFSDVILRAENNQEIHAHKNILSARSSVFAAMFKNEMKEKKENCVDLSHIKYEILEQVIYYIYTDSCPKLCEMADKILPLANMYDLEILKIMCEKELITK</sequence>
<dbReference type="SMART" id="SM00061">
    <property type="entry name" value="MATH"/>
    <property type="match status" value="2"/>
</dbReference>
<dbReference type="EMBL" id="CP092864">
    <property type="protein sequence ID" value="UYV63479.1"/>
    <property type="molecule type" value="Genomic_DNA"/>
</dbReference>
<dbReference type="Gene3D" id="1.25.40.420">
    <property type="match status" value="1"/>
</dbReference>
<dbReference type="Pfam" id="PF00651">
    <property type="entry name" value="BTB"/>
    <property type="match status" value="3"/>
</dbReference>
<feature type="domain" description="BTB" evidence="6">
    <location>
        <begin position="840"/>
        <end position="902"/>
    </location>
</feature>
<keyword evidence="5" id="KW-0539">Nucleus</keyword>
<feature type="domain" description="MATH" evidence="7">
    <location>
        <begin position="28"/>
        <end position="152"/>
    </location>
</feature>
<dbReference type="InterPro" id="IPR000210">
    <property type="entry name" value="BTB/POZ_dom"/>
</dbReference>
<keyword evidence="4" id="KW-0833">Ubl conjugation pathway</keyword>
<evidence type="ECO:0000313" key="9">
    <source>
        <dbReference type="Proteomes" id="UP001235939"/>
    </source>
</evidence>
<evidence type="ECO:0000313" key="8">
    <source>
        <dbReference type="EMBL" id="UYV63479.1"/>
    </source>
</evidence>
<evidence type="ECO:0000256" key="4">
    <source>
        <dbReference type="ARBA" id="ARBA00022786"/>
    </source>
</evidence>
<dbReference type="InterPro" id="IPR011333">
    <property type="entry name" value="SKP1/BTB/POZ_sf"/>
</dbReference>
<dbReference type="SUPFAM" id="SSF54695">
    <property type="entry name" value="POZ domain"/>
    <property type="match status" value="3"/>
</dbReference>
<dbReference type="Proteomes" id="UP001235939">
    <property type="component" value="Chromosome 02"/>
</dbReference>
<dbReference type="PROSITE" id="PS50097">
    <property type="entry name" value="BTB"/>
    <property type="match status" value="3"/>
</dbReference>
<dbReference type="PANTHER" id="PTHR24413">
    <property type="entry name" value="SPECKLE-TYPE POZ PROTEIN"/>
    <property type="match status" value="1"/>
</dbReference>
<comment type="subcellular location">
    <subcellularLocation>
        <location evidence="1">Nucleus</location>
    </subcellularLocation>
</comment>
<dbReference type="InterPro" id="IPR056423">
    <property type="entry name" value="BACK_BPM_SPOP"/>
</dbReference>
<evidence type="ECO:0000256" key="2">
    <source>
        <dbReference type="ARBA" id="ARBA00004906"/>
    </source>
</evidence>
<dbReference type="Pfam" id="PF24570">
    <property type="entry name" value="BACK_BPM_SPOP"/>
    <property type="match status" value="1"/>
</dbReference>
<feature type="domain" description="BTB" evidence="6">
    <location>
        <begin position="186"/>
        <end position="249"/>
    </location>
</feature>
<dbReference type="Pfam" id="PF22486">
    <property type="entry name" value="MATH_2"/>
    <property type="match status" value="3"/>
</dbReference>
<organism evidence="8 9">
    <name type="scientific">Cordylochernes scorpioides</name>
    <dbReference type="NCBI Taxonomy" id="51811"/>
    <lineage>
        <taxon>Eukaryota</taxon>
        <taxon>Metazoa</taxon>
        <taxon>Ecdysozoa</taxon>
        <taxon>Arthropoda</taxon>
        <taxon>Chelicerata</taxon>
        <taxon>Arachnida</taxon>
        <taxon>Pseudoscorpiones</taxon>
        <taxon>Cheliferoidea</taxon>
        <taxon>Chernetidae</taxon>
        <taxon>Cordylochernes</taxon>
    </lineage>
</organism>
<evidence type="ECO:0000259" key="6">
    <source>
        <dbReference type="PROSITE" id="PS50097"/>
    </source>
</evidence>
<feature type="non-terminal residue" evidence="8">
    <location>
        <position position="1"/>
    </location>
</feature>
<dbReference type="PROSITE" id="PS50144">
    <property type="entry name" value="MATH"/>
    <property type="match status" value="3"/>
</dbReference>
<feature type="domain" description="MATH" evidence="7">
    <location>
        <begin position="676"/>
        <end position="801"/>
    </location>
</feature>
<evidence type="ECO:0000256" key="3">
    <source>
        <dbReference type="ARBA" id="ARBA00010846"/>
    </source>
</evidence>
<dbReference type="Gene3D" id="3.30.710.10">
    <property type="entry name" value="Potassium Channel Kv1.1, Chain A"/>
    <property type="match status" value="3"/>
</dbReference>
<keyword evidence="9" id="KW-1185">Reference proteome</keyword>
<proteinExistence type="inferred from homology"/>
<evidence type="ECO:0000256" key="1">
    <source>
        <dbReference type="ARBA" id="ARBA00004123"/>
    </source>
</evidence>
<feature type="domain" description="BTB" evidence="6">
    <location>
        <begin position="545"/>
        <end position="607"/>
    </location>
</feature>
<dbReference type="InterPro" id="IPR002083">
    <property type="entry name" value="MATH/TRAF_dom"/>
</dbReference>
<reference evidence="8 9" key="1">
    <citation type="submission" date="2022-01" db="EMBL/GenBank/DDBJ databases">
        <title>A chromosomal length assembly of Cordylochernes scorpioides.</title>
        <authorList>
            <person name="Zeh D."/>
            <person name="Zeh J."/>
        </authorList>
    </citation>
    <scope>NUCLEOTIDE SEQUENCE [LARGE SCALE GENOMIC DNA]</scope>
    <source>
        <strain evidence="8">IN4F17</strain>
        <tissue evidence="8">Whole Body</tissue>
    </source>
</reference>
<evidence type="ECO:0000256" key="5">
    <source>
        <dbReference type="ARBA" id="ARBA00023242"/>
    </source>
</evidence>
<name>A0ABY6K3M6_9ARAC</name>
<evidence type="ECO:0000259" key="7">
    <source>
        <dbReference type="PROSITE" id="PS50144"/>
    </source>
</evidence>
<dbReference type="Gene3D" id="2.60.210.10">
    <property type="entry name" value="Apoptosis, Tumor Necrosis Factor Receptor Associated Protein 2, Chain A"/>
    <property type="match status" value="3"/>
</dbReference>
<accession>A0ABY6K3M6</accession>
<dbReference type="InterPro" id="IPR008974">
    <property type="entry name" value="TRAF-like"/>
</dbReference>
<comment type="similarity">
    <text evidence="3">Belongs to the Tdpoz family.</text>
</comment>
<dbReference type="SMART" id="SM00225">
    <property type="entry name" value="BTB"/>
    <property type="match status" value="3"/>
</dbReference>
<protein>
    <submittedName>
        <fullName evidence="8">SPOPL</fullName>
    </submittedName>
</protein>